<evidence type="ECO:0000256" key="1">
    <source>
        <dbReference type="ARBA" id="ARBA00005054"/>
    </source>
</evidence>
<feature type="site" description="Raises pKa of active site His" evidence="4">
    <location>
        <position position="150"/>
    </location>
</feature>
<feature type="domain" description="Formyl transferase N-terminal" evidence="5">
    <location>
        <begin position="8"/>
        <end position="186"/>
    </location>
</feature>
<reference evidence="6 7" key="1">
    <citation type="submission" date="2018-08" db="EMBL/GenBank/DDBJ databases">
        <title>Wenzhouxiangella salilacus sp. nov., a novel bacterium isolated from a saline lake in Xinjiang Province, China.</title>
        <authorList>
            <person name="Han S."/>
        </authorList>
    </citation>
    <scope>NUCLEOTIDE SEQUENCE [LARGE SCALE GENOMIC DNA]</scope>
    <source>
        <strain evidence="6 7">XDB06</strain>
    </source>
</reference>
<dbReference type="RefSeq" id="WP_116650081.1">
    <property type="nucleotide sequence ID" value="NZ_QUZK01000022.1"/>
</dbReference>
<sequence length="232" mass="25170">MPAADLPRLVVLLSGRGSNFKAIHEAVGAGRLDARIAGVVSDRAQAAGLALAEAAGIDTACLERSRFASREEFEDSLTTTIAGFAPDYIVLAGFMRVLGTPFVERHLGRMINIHPSLLPRHRGLRTHQRVLDAGEREHGASVHFVTPTLDAGPVLSRVTIEVGADDTAETLADRLLPLEHELYPATLALLLNHRVELRNECIHIDDKPLDRPLELGRDLDAGGRLHWRGDGG</sequence>
<dbReference type="GO" id="GO:0006189">
    <property type="term" value="P:'de novo' IMP biosynthetic process"/>
    <property type="evidence" value="ECO:0007669"/>
    <property type="project" value="UniProtKB-UniRule"/>
</dbReference>
<comment type="catalytic activity">
    <reaction evidence="4">
        <text>N(1)-(5-phospho-beta-D-ribosyl)glycinamide + (6R)-10-formyltetrahydrofolate = N(2)-formyl-N(1)-(5-phospho-beta-D-ribosyl)glycinamide + (6S)-5,6,7,8-tetrahydrofolate + H(+)</text>
        <dbReference type="Rhea" id="RHEA:15053"/>
        <dbReference type="ChEBI" id="CHEBI:15378"/>
        <dbReference type="ChEBI" id="CHEBI:57453"/>
        <dbReference type="ChEBI" id="CHEBI:143788"/>
        <dbReference type="ChEBI" id="CHEBI:147286"/>
        <dbReference type="ChEBI" id="CHEBI:195366"/>
        <dbReference type="EC" id="2.1.2.2"/>
    </reaction>
</comment>
<dbReference type="UniPathway" id="UPA00074">
    <property type="reaction ID" value="UER00126"/>
</dbReference>
<dbReference type="SUPFAM" id="SSF53328">
    <property type="entry name" value="Formyltransferase"/>
    <property type="match status" value="1"/>
</dbReference>
<feature type="active site" description="Proton donor" evidence="4">
    <location>
        <position position="114"/>
    </location>
</feature>
<dbReference type="NCBIfam" id="TIGR00639">
    <property type="entry name" value="PurN"/>
    <property type="match status" value="1"/>
</dbReference>
<dbReference type="EMBL" id="QUZK01000022">
    <property type="protein sequence ID" value="RFF31233.1"/>
    <property type="molecule type" value="Genomic_DNA"/>
</dbReference>
<dbReference type="EC" id="2.1.2.2" evidence="4"/>
<protein>
    <recommendedName>
        <fullName evidence="4">Phosphoribosylglycinamide formyltransferase</fullName>
        <ecNumber evidence="4">2.1.2.2</ecNumber>
    </recommendedName>
    <alternativeName>
        <fullName evidence="4">5'-phosphoribosylglycinamide transformylase</fullName>
    </alternativeName>
    <alternativeName>
        <fullName evidence="4">GAR transformylase</fullName>
        <shortName evidence="4">GART</shortName>
    </alternativeName>
</protein>
<evidence type="ECO:0000313" key="7">
    <source>
        <dbReference type="Proteomes" id="UP000260351"/>
    </source>
</evidence>
<comment type="caution">
    <text evidence="6">The sequence shown here is derived from an EMBL/GenBank/DDBJ whole genome shotgun (WGS) entry which is preliminary data.</text>
</comment>
<dbReference type="GO" id="GO:0004644">
    <property type="term" value="F:phosphoribosylglycinamide formyltransferase activity"/>
    <property type="evidence" value="ECO:0007669"/>
    <property type="project" value="UniProtKB-UniRule"/>
</dbReference>
<comment type="similarity">
    <text evidence="4">Belongs to the GART family.</text>
</comment>
<organism evidence="6 7">
    <name type="scientific">Wenzhouxiangella sediminis</name>
    <dbReference type="NCBI Taxonomy" id="1792836"/>
    <lineage>
        <taxon>Bacteria</taxon>
        <taxon>Pseudomonadati</taxon>
        <taxon>Pseudomonadota</taxon>
        <taxon>Gammaproteobacteria</taxon>
        <taxon>Chromatiales</taxon>
        <taxon>Wenzhouxiangellaceae</taxon>
        <taxon>Wenzhouxiangella</taxon>
    </lineage>
</organism>
<dbReference type="OrthoDB" id="9806170at2"/>
<name>A0A3E1KA95_9GAMM</name>
<keyword evidence="3 4" id="KW-0658">Purine biosynthesis</keyword>
<dbReference type="AlphaFoldDB" id="A0A3E1KA95"/>
<comment type="pathway">
    <text evidence="1 4">Purine metabolism; IMP biosynthesis via de novo pathway; N(2)-formyl-N(1)-(5-phospho-D-ribosyl)glycinamide from N(1)-(5-phospho-D-ribosyl)glycinamide (10-formyl THF route): step 1/1.</text>
</comment>
<dbReference type="Gene3D" id="3.40.50.170">
    <property type="entry name" value="Formyl transferase, N-terminal domain"/>
    <property type="match status" value="1"/>
</dbReference>
<feature type="binding site" evidence="4">
    <location>
        <position position="112"/>
    </location>
    <ligand>
        <name>(6R)-10-formyltetrahydrofolate</name>
        <dbReference type="ChEBI" id="CHEBI:195366"/>
    </ligand>
</feature>
<comment type="caution">
    <text evidence="4">Lacks conserved residue(s) required for the propagation of feature annotation.</text>
</comment>
<accession>A0A3E1KA95</accession>
<evidence type="ECO:0000259" key="5">
    <source>
        <dbReference type="Pfam" id="PF00551"/>
    </source>
</evidence>
<keyword evidence="2 4" id="KW-0808">Transferase</keyword>
<evidence type="ECO:0000256" key="4">
    <source>
        <dbReference type="HAMAP-Rule" id="MF_01930"/>
    </source>
</evidence>
<evidence type="ECO:0000256" key="2">
    <source>
        <dbReference type="ARBA" id="ARBA00022679"/>
    </source>
</evidence>
<dbReference type="InterPro" id="IPR004607">
    <property type="entry name" value="GART"/>
</dbReference>
<dbReference type="Proteomes" id="UP000260351">
    <property type="component" value="Unassembled WGS sequence"/>
</dbReference>
<proteinExistence type="inferred from homology"/>
<feature type="binding site" evidence="4">
    <location>
        <begin position="17"/>
        <end position="19"/>
    </location>
    <ligand>
        <name>N(1)-(5-phospho-beta-D-ribosyl)glycinamide</name>
        <dbReference type="ChEBI" id="CHEBI:143788"/>
    </ligand>
</feature>
<feature type="binding site" evidence="4">
    <location>
        <position position="70"/>
    </location>
    <ligand>
        <name>(6R)-10-formyltetrahydrofolate</name>
        <dbReference type="ChEBI" id="CHEBI:195366"/>
    </ligand>
</feature>
<dbReference type="PANTHER" id="PTHR43369:SF2">
    <property type="entry name" value="PHOSPHORIBOSYLGLYCINAMIDE FORMYLTRANSFERASE"/>
    <property type="match status" value="1"/>
</dbReference>
<dbReference type="InterPro" id="IPR036477">
    <property type="entry name" value="Formyl_transf_N_sf"/>
</dbReference>
<dbReference type="GO" id="GO:0005829">
    <property type="term" value="C:cytosol"/>
    <property type="evidence" value="ECO:0007669"/>
    <property type="project" value="TreeGrafter"/>
</dbReference>
<dbReference type="HAMAP" id="MF_01930">
    <property type="entry name" value="PurN"/>
    <property type="match status" value="1"/>
</dbReference>
<dbReference type="Pfam" id="PF00551">
    <property type="entry name" value="Formyl_trans_N"/>
    <property type="match status" value="1"/>
</dbReference>
<comment type="function">
    <text evidence="4">Catalyzes the transfer of a formyl group from 10-formyltetrahydrofolate to 5-phospho-ribosyl-glycinamide (GAR), producing 5-phospho-ribosyl-N-formylglycinamide (FGAR) and tetrahydrofolate.</text>
</comment>
<dbReference type="PANTHER" id="PTHR43369">
    <property type="entry name" value="PHOSPHORIBOSYLGLYCINAMIDE FORMYLTRANSFERASE"/>
    <property type="match status" value="1"/>
</dbReference>
<dbReference type="InterPro" id="IPR002376">
    <property type="entry name" value="Formyl_transf_N"/>
</dbReference>
<evidence type="ECO:0000256" key="3">
    <source>
        <dbReference type="ARBA" id="ARBA00022755"/>
    </source>
</evidence>
<gene>
    <name evidence="4" type="primary">purN</name>
    <name evidence="6" type="ORF">DZC52_05295</name>
</gene>
<evidence type="ECO:0000313" key="6">
    <source>
        <dbReference type="EMBL" id="RFF31233.1"/>
    </source>
</evidence>
<dbReference type="CDD" id="cd08645">
    <property type="entry name" value="FMT_core_GART"/>
    <property type="match status" value="1"/>
</dbReference>
<keyword evidence="7" id="KW-1185">Reference proteome</keyword>